<dbReference type="PANTHER" id="PTHR32097:SF3">
    <property type="entry name" value="TELLURITE RESISTANCE PROTEIN"/>
    <property type="match status" value="1"/>
</dbReference>
<protein>
    <submittedName>
        <fullName evidence="4">Stress response protein SCP2</fullName>
    </submittedName>
</protein>
<dbReference type="EMBL" id="NIGF01000018">
    <property type="protein sequence ID" value="PQV62941.1"/>
    <property type="molecule type" value="Genomic_DNA"/>
</dbReference>
<dbReference type="GO" id="GO:0046690">
    <property type="term" value="P:response to tellurium ion"/>
    <property type="evidence" value="ECO:0007669"/>
    <property type="project" value="UniProtKB-KW"/>
</dbReference>
<dbReference type="InterPro" id="IPR003325">
    <property type="entry name" value="TerD"/>
</dbReference>
<dbReference type="PANTHER" id="PTHR32097">
    <property type="entry name" value="CAMP-BINDING PROTEIN 1-RELATED"/>
    <property type="match status" value="1"/>
</dbReference>
<reference evidence="4 5" key="1">
    <citation type="journal article" date="2018" name="Syst. Appl. Microbiol.">
        <title>Abditibacterium utsteinense sp. nov., the first cultivated member of candidate phylum FBP, isolated from ice-free Antarctic soil samples.</title>
        <authorList>
            <person name="Tahon G."/>
            <person name="Tytgat B."/>
            <person name="Lebbe L."/>
            <person name="Carlier A."/>
            <person name="Willems A."/>
        </authorList>
    </citation>
    <scope>NUCLEOTIDE SEQUENCE [LARGE SCALE GENOMIC DNA]</scope>
    <source>
        <strain evidence="4 5">LMG 29911</strain>
    </source>
</reference>
<dbReference type="InParanoid" id="A0A2S8SQ71"/>
<proteinExistence type="predicted"/>
<dbReference type="Proteomes" id="UP000237684">
    <property type="component" value="Unassembled WGS sequence"/>
</dbReference>
<dbReference type="InterPro" id="IPR012334">
    <property type="entry name" value="Pectin_lyas_fold"/>
</dbReference>
<dbReference type="SUPFAM" id="SSF51126">
    <property type="entry name" value="Pectin lyase-like"/>
    <property type="match status" value="1"/>
</dbReference>
<accession>A0A2S8SQ71</accession>
<gene>
    <name evidence="4" type="ORF">B1R32_11838</name>
</gene>
<organism evidence="4 5">
    <name type="scientific">Abditibacterium utsteinense</name>
    <dbReference type="NCBI Taxonomy" id="1960156"/>
    <lineage>
        <taxon>Bacteria</taxon>
        <taxon>Pseudomonadati</taxon>
        <taxon>Abditibacteriota</taxon>
        <taxon>Abditibacteriia</taxon>
        <taxon>Abditibacteriales</taxon>
        <taxon>Abditibacteriaceae</taxon>
        <taxon>Abditibacterium</taxon>
    </lineage>
</organism>
<dbReference type="CDD" id="cd06974">
    <property type="entry name" value="TerD_like"/>
    <property type="match status" value="1"/>
</dbReference>
<evidence type="ECO:0000313" key="5">
    <source>
        <dbReference type="Proteomes" id="UP000237684"/>
    </source>
</evidence>
<evidence type="ECO:0000256" key="2">
    <source>
        <dbReference type="SAM" id="MobiDB-lite"/>
    </source>
</evidence>
<dbReference type="Pfam" id="PF02342">
    <property type="entry name" value="TerD"/>
    <property type="match status" value="1"/>
</dbReference>
<feature type="region of interest" description="Disordered" evidence="2">
    <location>
        <begin position="225"/>
        <end position="254"/>
    </location>
</feature>
<name>A0A2S8SQ71_9BACT</name>
<dbReference type="InterPro" id="IPR051324">
    <property type="entry name" value="Stress/Tellurium_Resist"/>
</dbReference>
<dbReference type="Gene3D" id="2.60.60.30">
    <property type="entry name" value="sav2460 like domains"/>
    <property type="match status" value="1"/>
</dbReference>
<keyword evidence="1" id="KW-0778">Tellurium resistance</keyword>
<feature type="domain" description="TerD" evidence="3">
    <location>
        <begin position="55"/>
        <end position="221"/>
    </location>
</feature>
<keyword evidence="5" id="KW-1185">Reference proteome</keyword>
<dbReference type="InterPro" id="IPR011050">
    <property type="entry name" value="Pectin_lyase_fold/virulence"/>
</dbReference>
<evidence type="ECO:0000256" key="1">
    <source>
        <dbReference type="ARBA" id="ARBA00022686"/>
    </source>
</evidence>
<dbReference type="Gene3D" id="2.160.20.10">
    <property type="entry name" value="Single-stranded right-handed beta-helix, Pectin lyase-like"/>
    <property type="match status" value="1"/>
</dbReference>
<sequence>MGVAGFEKKPISTKNEESNQSSSYVLHFLWNSAENVSSNAPVFAKNSSMKTNQNHLIRGQRIKLTDLASEALATWRVELSIEAPGKVIDYSCFGLDSNRKLSDDRYFVFYNQPRSPDGCISWQADSDTSAQFTIDLKPLPPSIKYLVFTATLDGSGSMSQIRQGKLQIIHQSVPAVYSFAGSDFDKETAIILGEIYHREVWRIAAVGQGFAGGLSALLKHFGGQEIEDGTQNPASSQAAPKTPPAPIQPTSLPVSSPTLASPALASIFVAPPPLAAPNLQNALQKAINEAPNGSTLQLARGEFRGPILVDKPLILEGNGAVIWAQNGPVVRVSGAGVTLRNLEIEATAPDAESHSDVALWIDEGANTLLQEVRARGEIVGVAAAQGTWKLPPLLDLGEFAARETNSFQFEIEVPHACDLKINISGLSVVPPRVEAGRAKLEVRAGGVGNDTFLTGYIELSSGGVGRTIPLHGRSVDGAPPARGVWLWRVDSPSIPA</sequence>
<feature type="compositionally biased region" description="Polar residues" evidence="2">
    <location>
        <begin position="229"/>
        <end position="239"/>
    </location>
</feature>
<evidence type="ECO:0000259" key="3">
    <source>
        <dbReference type="Pfam" id="PF02342"/>
    </source>
</evidence>
<evidence type="ECO:0000313" key="4">
    <source>
        <dbReference type="EMBL" id="PQV62941.1"/>
    </source>
</evidence>
<comment type="caution">
    <text evidence="4">The sequence shown here is derived from an EMBL/GenBank/DDBJ whole genome shotgun (WGS) entry which is preliminary data.</text>
</comment>
<dbReference type="AlphaFoldDB" id="A0A2S8SQ71"/>